<evidence type="ECO:0000313" key="2">
    <source>
        <dbReference type="EMBL" id="WIM89860.1"/>
    </source>
</evidence>
<gene>
    <name evidence="2" type="ORF">PT015_10775</name>
</gene>
<feature type="signal peptide" evidence="1">
    <location>
        <begin position="1"/>
        <end position="23"/>
    </location>
</feature>
<feature type="chain" id="PRO_5045544591" description="PE-PPE domain-containing protein" evidence="1">
    <location>
        <begin position="24"/>
        <end position="500"/>
    </location>
</feature>
<evidence type="ECO:0000313" key="3">
    <source>
        <dbReference type="Proteomes" id="UP001236585"/>
    </source>
</evidence>
<keyword evidence="3" id="KW-1185">Reference proteome</keyword>
<dbReference type="RefSeq" id="WP_285190602.1">
    <property type="nucleotide sequence ID" value="NZ_CP126981.1"/>
</dbReference>
<evidence type="ECO:0008006" key="4">
    <source>
        <dbReference type="Google" id="ProtNLM"/>
    </source>
</evidence>
<proteinExistence type="predicted"/>
<dbReference type="EMBL" id="CP126981">
    <property type="protein sequence ID" value="WIM89860.1"/>
    <property type="molecule type" value="Genomic_DNA"/>
</dbReference>
<accession>A0ABY8W3U7</accession>
<keyword evidence="1" id="KW-0732">Signal</keyword>
<organism evidence="2 3">
    <name type="scientific">Candidatus Mycobacterium wuenschmannii</name>
    <dbReference type="NCBI Taxonomy" id="3027808"/>
    <lineage>
        <taxon>Bacteria</taxon>
        <taxon>Bacillati</taxon>
        <taxon>Actinomycetota</taxon>
        <taxon>Actinomycetes</taxon>
        <taxon>Mycobacteriales</taxon>
        <taxon>Mycobacteriaceae</taxon>
        <taxon>Mycobacterium</taxon>
    </lineage>
</organism>
<name>A0ABY8W3U7_9MYCO</name>
<evidence type="ECO:0000256" key="1">
    <source>
        <dbReference type="SAM" id="SignalP"/>
    </source>
</evidence>
<dbReference type="Proteomes" id="UP001236585">
    <property type="component" value="Chromosome"/>
</dbReference>
<protein>
    <recommendedName>
        <fullName evidence="4">PE-PPE domain-containing protein</fullName>
    </recommendedName>
</protein>
<reference evidence="2 3" key="1">
    <citation type="journal article" date="2023" name="Microbiol. Resour. Announc.">
        <title>Complete Genome Sequence of Mycobacterium wuenschmanii, a novel Nontuberculous Mycobacterium Isolated from a captive population of Amazon Milk Frogs.</title>
        <authorList>
            <person name="Hicks J."/>
            <person name="Zeineldin M."/>
            <person name="Ward H."/>
            <person name="Wuenschmann A."/>
            <person name="Camp P."/>
            <person name="Farrell D."/>
            <person name="Lehman K."/>
            <person name="Thacker T."/>
            <person name="Cuthbert E."/>
        </authorList>
    </citation>
    <scope>NUCLEOTIDE SEQUENCE [LARGE SCALE GENOMIC DNA]</scope>
    <source>
        <strain evidence="2 3">Wuenschmanii</strain>
    </source>
</reference>
<sequence>MKQVAARPYVLAAAALAATSLVAVTPTASRVASGSAQRAVHSIETSLVDSSIFNIPFNLLQEIVNIPNSEIGAIDYLSQSLFNSGPWFVVSATNLWGVDPGDPSKFIGGLGVLLPFPGLNGINEGMTDFNAGLGQQYWGLVATTLPTSGGCDATDCLPYTPTSPVTGINGIDSFIRLNDILTGRQEFPLFDNWFKTGLDDIFPSEGGGPSDFVFPDEWTTAPSGQVYEIFPNLPGTTLDPETGEYMYPWAGDNFTFQPWVPFQNWIEGLMEDPDYTGGGFEFPSFDEIGRTLQSFTASLAMFTPFTPGSPFCPGECEFVTDNNLDYPDLIRYIDQAWPGNDNITTWLEAYDNGVANVPTEEQIENSIRLLQQGFWSFGNPQPPAGSGPDYTQTVADFRAFWESLGFDPDNNPAPGDFAGQFAAFANAFSPEQLTENWENLAAAFTPEALTESYQNLIEAFSPEALADLWAPLLEAFNPAEVAADAGAAMDWTALLAGFGL</sequence>